<dbReference type="EMBL" id="CP104550">
    <property type="protein sequence ID" value="UXH30942.1"/>
    <property type="molecule type" value="Genomic_DNA"/>
</dbReference>
<dbReference type="GeneID" id="58978651"/>
<dbReference type="InterPro" id="IPR002837">
    <property type="entry name" value="DUF123"/>
</dbReference>
<dbReference type="PANTHER" id="PTHR37460:SF1">
    <property type="entry name" value="ENDONUCLEASE III"/>
    <property type="match status" value="1"/>
</dbReference>
<evidence type="ECO:0000259" key="1">
    <source>
        <dbReference type="SMART" id="SM00465"/>
    </source>
</evidence>
<reference evidence="2" key="1">
    <citation type="submission" date="2022-09" db="EMBL/GenBank/DDBJ databases">
        <title>Characterization of three MwoI isoschizomers from sequenced genome and metagenomes.</title>
        <authorList>
            <person name="Fomenkov A."/>
            <person name="Xu S.Y."/>
            <person name="Roberts R.J."/>
        </authorList>
    </citation>
    <scope>NUCLEOTIDE SEQUENCE</scope>
    <source>
        <strain evidence="2">DSM 2970</strain>
    </source>
</reference>
<dbReference type="Proteomes" id="UP001065373">
    <property type="component" value="Chromosome"/>
</dbReference>
<organism evidence="2">
    <name type="scientific">Methanothermobacter wolfeii</name>
    <name type="common">Methanobacterium wolfei</name>
    <dbReference type="NCBI Taxonomy" id="145261"/>
    <lineage>
        <taxon>Archaea</taxon>
        <taxon>Methanobacteriati</taxon>
        <taxon>Methanobacteriota</taxon>
        <taxon>Methanomada group</taxon>
        <taxon>Methanobacteria</taxon>
        <taxon>Methanobacteriales</taxon>
        <taxon>Methanobacteriaceae</taxon>
        <taxon>Methanothermobacter</taxon>
    </lineage>
</organism>
<dbReference type="AlphaFoldDB" id="A0A9E7RTB8"/>
<accession>A0A9E7RTB8</accession>
<evidence type="ECO:0000313" key="2">
    <source>
        <dbReference type="EMBL" id="UXH30942.1"/>
    </source>
</evidence>
<gene>
    <name evidence="2" type="ORF">N5910_05180</name>
</gene>
<sequence length="140" mass="15979">MIHMKGTYCLIIRSDGSEMDVGRLGRRVFQKGFYVYVGSGFGSLEGRIRRHLKKEKRLRWHIDYLLREAVVERVLYTTDERRLECTISEKLHGPSSVTGFGCSDCRCSSHLHYFESLDDATGAVLEAMEGSGARVSEWNL</sequence>
<dbReference type="RefSeq" id="WP_238337842.1">
    <property type="nucleotide sequence ID" value="NZ_CP104550.1"/>
</dbReference>
<protein>
    <submittedName>
        <fullName evidence="2">GIY-YIG nuclease family protein</fullName>
    </submittedName>
</protein>
<feature type="domain" description="GIY-YIG" evidence="1">
    <location>
        <begin position="21"/>
        <end position="115"/>
    </location>
</feature>
<name>A0A9E7RTB8_METWO</name>
<dbReference type="CDD" id="cd10441">
    <property type="entry name" value="GIY-YIG_COG1833"/>
    <property type="match status" value="1"/>
</dbReference>
<dbReference type="SMART" id="SM00465">
    <property type="entry name" value="GIYc"/>
    <property type="match status" value="1"/>
</dbReference>
<dbReference type="PANTHER" id="PTHR37460">
    <property type="entry name" value="ENDONUCLEASE III"/>
    <property type="match status" value="1"/>
</dbReference>
<dbReference type="InterPro" id="IPR000305">
    <property type="entry name" value="GIY-YIG_endonuc"/>
</dbReference>
<proteinExistence type="predicted"/>
<dbReference type="Pfam" id="PF01986">
    <property type="entry name" value="DUF123"/>
    <property type="match status" value="1"/>
</dbReference>